<organism evidence="1 2">
    <name type="scientific">Platanthera zijinensis</name>
    <dbReference type="NCBI Taxonomy" id="2320716"/>
    <lineage>
        <taxon>Eukaryota</taxon>
        <taxon>Viridiplantae</taxon>
        <taxon>Streptophyta</taxon>
        <taxon>Embryophyta</taxon>
        <taxon>Tracheophyta</taxon>
        <taxon>Spermatophyta</taxon>
        <taxon>Magnoliopsida</taxon>
        <taxon>Liliopsida</taxon>
        <taxon>Asparagales</taxon>
        <taxon>Orchidaceae</taxon>
        <taxon>Orchidoideae</taxon>
        <taxon>Orchideae</taxon>
        <taxon>Orchidinae</taxon>
        <taxon>Platanthera</taxon>
    </lineage>
</organism>
<dbReference type="EMBL" id="JBBWWQ010000001">
    <property type="protein sequence ID" value="KAK8957762.1"/>
    <property type="molecule type" value="Genomic_DNA"/>
</dbReference>
<sequence length="230" mass="26267">MCLRSSLTEDGIDLWRKKYGLPVDLEVRIPRAKERVQKPPRGWLTLCEISLRSGFRFPPCEEVIEILRFCVVPISQFTPVGVSRLMGLIVFFREHGGRLTLDLFHDWCDVRTDGGERVEVRNNKSWLEFEARADRRHGNTLFGYIKNSWGLPEAWDTLADRCRRVKGKEREFSPILGFSDPLEQANQLYNIFAFVEEKRLLQCGLSSGVTRQCGLYSSATQAVDAPQGGG</sequence>
<accession>A0AAP0C1Z4</accession>
<evidence type="ECO:0000313" key="2">
    <source>
        <dbReference type="Proteomes" id="UP001418222"/>
    </source>
</evidence>
<evidence type="ECO:0000313" key="1">
    <source>
        <dbReference type="EMBL" id="KAK8957762.1"/>
    </source>
</evidence>
<dbReference type="Proteomes" id="UP001418222">
    <property type="component" value="Unassembled WGS sequence"/>
</dbReference>
<keyword evidence="2" id="KW-1185">Reference proteome</keyword>
<comment type="caution">
    <text evidence="1">The sequence shown here is derived from an EMBL/GenBank/DDBJ whole genome shotgun (WGS) entry which is preliminary data.</text>
</comment>
<dbReference type="AlphaFoldDB" id="A0AAP0C1Z4"/>
<name>A0AAP0C1Z4_9ASPA</name>
<gene>
    <name evidence="1" type="ORF">KSP39_PZI000057</name>
</gene>
<proteinExistence type="predicted"/>
<reference evidence="1 2" key="1">
    <citation type="journal article" date="2022" name="Nat. Plants">
        <title>Genomes of leafy and leafless Platanthera orchids illuminate the evolution of mycoheterotrophy.</title>
        <authorList>
            <person name="Li M.H."/>
            <person name="Liu K.W."/>
            <person name="Li Z."/>
            <person name="Lu H.C."/>
            <person name="Ye Q.L."/>
            <person name="Zhang D."/>
            <person name="Wang J.Y."/>
            <person name="Li Y.F."/>
            <person name="Zhong Z.M."/>
            <person name="Liu X."/>
            <person name="Yu X."/>
            <person name="Liu D.K."/>
            <person name="Tu X.D."/>
            <person name="Liu B."/>
            <person name="Hao Y."/>
            <person name="Liao X.Y."/>
            <person name="Jiang Y.T."/>
            <person name="Sun W.H."/>
            <person name="Chen J."/>
            <person name="Chen Y.Q."/>
            <person name="Ai Y."/>
            <person name="Zhai J.W."/>
            <person name="Wu S.S."/>
            <person name="Zhou Z."/>
            <person name="Hsiao Y.Y."/>
            <person name="Wu W.L."/>
            <person name="Chen Y.Y."/>
            <person name="Lin Y.F."/>
            <person name="Hsu J.L."/>
            <person name="Li C.Y."/>
            <person name="Wang Z.W."/>
            <person name="Zhao X."/>
            <person name="Zhong W.Y."/>
            <person name="Ma X.K."/>
            <person name="Ma L."/>
            <person name="Huang J."/>
            <person name="Chen G.Z."/>
            <person name="Huang M.Z."/>
            <person name="Huang L."/>
            <person name="Peng D.H."/>
            <person name="Luo Y.B."/>
            <person name="Zou S.Q."/>
            <person name="Chen S.P."/>
            <person name="Lan S."/>
            <person name="Tsai W.C."/>
            <person name="Van de Peer Y."/>
            <person name="Liu Z.J."/>
        </authorList>
    </citation>
    <scope>NUCLEOTIDE SEQUENCE [LARGE SCALE GENOMIC DNA]</scope>
    <source>
        <strain evidence="1">Lor287</strain>
    </source>
</reference>
<protein>
    <submittedName>
        <fullName evidence="1">Uncharacterized protein</fullName>
    </submittedName>
</protein>